<feature type="compositionally biased region" description="Polar residues" evidence="1">
    <location>
        <begin position="1"/>
        <end position="11"/>
    </location>
</feature>
<name>A0ABN8XR67_RANTA</name>
<accession>A0ABN8XR67</accession>
<evidence type="ECO:0000313" key="2">
    <source>
        <dbReference type="EMBL" id="CAI9151661.1"/>
    </source>
</evidence>
<sequence>MGTGTGLSDITATLRPVPLSTPESVMSHSLCVAASPLVPRRPHLSSRQPPLSSRQDKPRPDHILTGGQFCSGWDPMQHETGLASNLEKTSGCGNEKQMPRQTKGRDAQCGRRVTEPAADWTRRVRRGGRTRGSC</sequence>
<reference evidence="2" key="1">
    <citation type="submission" date="2023-04" db="EMBL/GenBank/DDBJ databases">
        <authorList>
            <consortium name="ELIXIR-Norway"/>
        </authorList>
    </citation>
    <scope>NUCLEOTIDE SEQUENCE [LARGE SCALE GENOMIC DNA]</scope>
</reference>
<feature type="region of interest" description="Disordered" evidence="1">
    <location>
        <begin position="35"/>
        <end position="112"/>
    </location>
</feature>
<proteinExistence type="predicted"/>
<feature type="region of interest" description="Disordered" evidence="1">
    <location>
        <begin position="1"/>
        <end position="21"/>
    </location>
</feature>
<feature type="compositionally biased region" description="Polar residues" evidence="1">
    <location>
        <begin position="82"/>
        <end position="92"/>
    </location>
</feature>
<keyword evidence="3" id="KW-1185">Reference proteome</keyword>
<organism evidence="2 3">
    <name type="scientific">Rangifer tarandus platyrhynchus</name>
    <name type="common">Svalbard reindeer</name>
    <dbReference type="NCBI Taxonomy" id="3082113"/>
    <lineage>
        <taxon>Eukaryota</taxon>
        <taxon>Metazoa</taxon>
        <taxon>Chordata</taxon>
        <taxon>Craniata</taxon>
        <taxon>Vertebrata</taxon>
        <taxon>Euteleostomi</taxon>
        <taxon>Mammalia</taxon>
        <taxon>Eutheria</taxon>
        <taxon>Laurasiatheria</taxon>
        <taxon>Artiodactyla</taxon>
        <taxon>Ruminantia</taxon>
        <taxon>Pecora</taxon>
        <taxon>Cervidae</taxon>
        <taxon>Odocoileinae</taxon>
        <taxon>Rangifer</taxon>
    </lineage>
</organism>
<protein>
    <submittedName>
        <fullName evidence="2">Uncharacterized protein</fullName>
    </submittedName>
</protein>
<evidence type="ECO:0000313" key="3">
    <source>
        <dbReference type="Proteomes" id="UP001176941"/>
    </source>
</evidence>
<gene>
    <name evidence="2" type="ORF">MRATA1EN1_LOCUS623</name>
</gene>
<evidence type="ECO:0000256" key="1">
    <source>
        <dbReference type="SAM" id="MobiDB-lite"/>
    </source>
</evidence>
<dbReference type="EMBL" id="OX459937">
    <property type="protein sequence ID" value="CAI9151661.1"/>
    <property type="molecule type" value="Genomic_DNA"/>
</dbReference>
<feature type="compositionally biased region" description="Basic and acidic residues" evidence="1">
    <location>
        <begin position="103"/>
        <end position="112"/>
    </location>
</feature>
<dbReference type="Proteomes" id="UP001176941">
    <property type="component" value="Chromosome 1"/>
</dbReference>